<sequence>MTKLAAAEKYQFENTNHCCCQDGADLCHSLREQRGGNITAPTASRAQDNPGTDRHAPAERETLAEGEDSRD</sequence>
<evidence type="ECO:0000313" key="2">
    <source>
        <dbReference type="EMBL" id="MPC30822.1"/>
    </source>
</evidence>
<organism evidence="2 3">
    <name type="scientific">Portunus trituberculatus</name>
    <name type="common">Swimming crab</name>
    <name type="synonym">Neptunus trituberculatus</name>
    <dbReference type="NCBI Taxonomy" id="210409"/>
    <lineage>
        <taxon>Eukaryota</taxon>
        <taxon>Metazoa</taxon>
        <taxon>Ecdysozoa</taxon>
        <taxon>Arthropoda</taxon>
        <taxon>Crustacea</taxon>
        <taxon>Multicrustacea</taxon>
        <taxon>Malacostraca</taxon>
        <taxon>Eumalacostraca</taxon>
        <taxon>Eucarida</taxon>
        <taxon>Decapoda</taxon>
        <taxon>Pleocyemata</taxon>
        <taxon>Brachyura</taxon>
        <taxon>Eubrachyura</taxon>
        <taxon>Portunoidea</taxon>
        <taxon>Portunidae</taxon>
        <taxon>Portuninae</taxon>
        <taxon>Portunus</taxon>
    </lineage>
</organism>
<feature type="compositionally biased region" description="Basic and acidic residues" evidence="1">
    <location>
        <begin position="51"/>
        <end position="71"/>
    </location>
</feature>
<feature type="compositionally biased region" description="Polar residues" evidence="1">
    <location>
        <begin position="39"/>
        <end position="50"/>
    </location>
</feature>
<dbReference type="EMBL" id="VSRR010002325">
    <property type="protein sequence ID" value="MPC30822.1"/>
    <property type="molecule type" value="Genomic_DNA"/>
</dbReference>
<accession>A0A5B7E9R4</accession>
<evidence type="ECO:0000313" key="3">
    <source>
        <dbReference type="Proteomes" id="UP000324222"/>
    </source>
</evidence>
<dbReference type="AlphaFoldDB" id="A0A5B7E9R4"/>
<protein>
    <submittedName>
        <fullName evidence="2">Uncharacterized protein</fullName>
    </submittedName>
</protein>
<proteinExistence type="predicted"/>
<feature type="region of interest" description="Disordered" evidence="1">
    <location>
        <begin position="38"/>
        <end position="71"/>
    </location>
</feature>
<name>A0A5B7E9R4_PORTR</name>
<evidence type="ECO:0000256" key="1">
    <source>
        <dbReference type="SAM" id="MobiDB-lite"/>
    </source>
</evidence>
<gene>
    <name evidence="2" type="ORF">E2C01_024091</name>
</gene>
<dbReference type="Proteomes" id="UP000324222">
    <property type="component" value="Unassembled WGS sequence"/>
</dbReference>
<keyword evidence="3" id="KW-1185">Reference proteome</keyword>
<comment type="caution">
    <text evidence="2">The sequence shown here is derived from an EMBL/GenBank/DDBJ whole genome shotgun (WGS) entry which is preliminary data.</text>
</comment>
<reference evidence="2 3" key="1">
    <citation type="submission" date="2019-05" db="EMBL/GenBank/DDBJ databases">
        <title>Another draft genome of Portunus trituberculatus and its Hox gene families provides insights of decapod evolution.</title>
        <authorList>
            <person name="Jeong J.-H."/>
            <person name="Song I."/>
            <person name="Kim S."/>
            <person name="Choi T."/>
            <person name="Kim D."/>
            <person name="Ryu S."/>
            <person name="Kim W."/>
        </authorList>
    </citation>
    <scope>NUCLEOTIDE SEQUENCE [LARGE SCALE GENOMIC DNA]</scope>
    <source>
        <tissue evidence="2">Muscle</tissue>
    </source>
</reference>